<dbReference type="OrthoDB" id="9971329at2"/>
<comment type="caution">
    <text evidence="2">The sequence shown here is derived from an EMBL/GenBank/DDBJ whole genome shotgun (WGS) entry which is preliminary data.</text>
</comment>
<reference evidence="2 3" key="1">
    <citation type="submission" date="2018-08" db="EMBL/GenBank/DDBJ databases">
        <title>Sequencing the genomes of 1000 actinobacteria strains.</title>
        <authorList>
            <person name="Klenk H.-P."/>
        </authorList>
    </citation>
    <scope>NUCLEOTIDE SEQUENCE [LARGE SCALE GENOMIC DNA]</scope>
    <source>
        <strain evidence="2 3">DSM 43927</strain>
    </source>
</reference>
<dbReference type="EMBL" id="QTTT01000001">
    <property type="protein sequence ID" value="REF00556.1"/>
    <property type="molecule type" value="Genomic_DNA"/>
</dbReference>
<gene>
    <name evidence="2" type="ORF">DFJ69_6106</name>
</gene>
<feature type="region of interest" description="Disordered" evidence="1">
    <location>
        <begin position="43"/>
        <end position="67"/>
    </location>
</feature>
<dbReference type="Proteomes" id="UP000256661">
    <property type="component" value="Unassembled WGS sequence"/>
</dbReference>
<accession>A0A3D9T5N6</accession>
<evidence type="ECO:0000313" key="3">
    <source>
        <dbReference type="Proteomes" id="UP000256661"/>
    </source>
</evidence>
<keyword evidence="3" id="KW-1185">Reference proteome</keyword>
<dbReference type="AlphaFoldDB" id="A0A3D9T5N6"/>
<protein>
    <submittedName>
        <fullName evidence="2">Uncharacterized protein</fullName>
    </submittedName>
</protein>
<organism evidence="2 3">
    <name type="scientific">Thermomonospora umbrina</name>
    <dbReference type="NCBI Taxonomy" id="111806"/>
    <lineage>
        <taxon>Bacteria</taxon>
        <taxon>Bacillati</taxon>
        <taxon>Actinomycetota</taxon>
        <taxon>Actinomycetes</taxon>
        <taxon>Streptosporangiales</taxon>
        <taxon>Thermomonosporaceae</taxon>
        <taxon>Thermomonospora</taxon>
    </lineage>
</organism>
<sequence length="151" mass="16763">MRIRRDAFNVTDAITGATRRSDIVEADPHSLLTTLQDLAPELRDPADPATITEQATTTHRRHERPTAGQRDIAARLFDALRAEVAEWADDTERGWVQTLWDLSPAQALKEMRTSTCVPASLLGPMVDAIRYLDPETFAPVTFESTASETTT</sequence>
<evidence type="ECO:0000256" key="1">
    <source>
        <dbReference type="SAM" id="MobiDB-lite"/>
    </source>
</evidence>
<name>A0A3D9T5N6_9ACTN</name>
<proteinExistence type="predicted"/>
<evidence type="ECO:0000313" key="2">
    <source>
        <dbReference type="EMBL" id="REF00556.1"/>
    </source>
</evidence>
<dbReference type="RefSeq" id="WP_116025694.1">
    <property type="nucleotide sequence ID" value="NZ_QTTT01000001.1"/>
</dbReference>